<evidence type="ECO:0000259" key="1">
    <source>
        <dbReference type="Pfam" id="PF00536"/>
    </source>
</evidence>
<reference evidence="2" key="1">
    <citation type="journal article" date="2021" name="IMA Fungus">
        <title>Genomic characterization of three marine fungi, including Emericellopsis atlantica sp. nov. with signatures of a generalist lifestyle and marine biomass degradation.</title>
        <authorList>
            <person name="Hagestad O.C."/>
            <person name="Hou L."/>
            <person name="Andersen J.H."/>
            <person name="Hansen E.H."/>
            <person name="Altermark B."/>
            <person name="Li C."/>
            <person name="Kuhnert E."/>
            <person name="Cox R.J."/>
            <person name="Crous P.W."/>
            <person name="Spatafora J.W."/>
            <person name="Lail K."/>
            <person name="Amirebrahimi M."/>
            <person name="Lipzen A."/>
            <person name="Pangilinan J."/>
            <person name="Andreopoulos W."/>
            <person name="Hayes R.D."/>
            <person name="Ng V."/>
            <person name="Grigoriev I.V."/>
            <person name="Jackson S.A."/>
            <person name="Sutton T.D.S."/>
            <person name="Dobson A.D.W."/>
            <person name="Rama T."/>
        </authorList>
    </citation>
    <scope>NUCLEOTIDE SEQUENCE</scope>
    <source>
        <strain evidence="2">TRa018bII</strain>
    </source>
</reference>
<feature type="non-terminal residue" evidence="2">
    <location>
        <position position="52"/>
    </location>
</feature>
<dbReference type="EMBL" id="MU251700">
    <property type="protein sequence ID" value="KAG9230116.1"/>
    <property type="molecule type" value="Genomic_DNA"/>
</dbReference>
<dbReference type="Proteomes" id="UP000824998">
    <property type="component" value="Unassembled WGS sequence"/>
</dbReference>
<dbReference type="SUPFAM" id="SSF47769">
    <property type="entry name" value="SAM/Pointed domain"/>
    <property type="match status" value="1"/>
</dbReference>
<proteinExistence type="predicted"/>
<dbReference type="Pfam" id="PF00536">
    <property type="entry name" value="SAM_1"/>
    <property type="match status" value="1"/>
</dbReference>
<comment type="caution">
    <text evidence="2">The sequence shown here is derived from an EMBL/GenBank/DDBJ whole genome shotgun (WGS) entry which is preliminary data.</text>
</comment>
<accession>A0A9P8C2M2</accession>
<dbReference type="CDD" id="cd09487">
    <property type="entry name" value="SAM_superfamily"/>
    <property type="match status" value="1"/>
</dbReference>
<dbReference type="AlphaFoldDB" id="A0A9P8C2M2"/>
<gene>
    <name evidence="2" type="ORF">BJ875DRAFT_338001</name>
</gene>
<evidence type="ECO:0000313" key="2">
    <source>
        <dbReference type="EMBL" id="KAG9230116.1"/>
    </source>
</evidence>
<feature type="domain" description="SAM" evidence="1">
    <location>
        <begin position="1"/>
        <end position="45"/>
    </location>
</feature>
<sequence length="52" mass="6004">LQIYCERFIDHGFDSWDLLIGISETDMASLGMKLGHRRRLQRDVATCMGHPL</sequence>
<organism evidence="2 3">
    <name type="scientific">Amylocarpus encephaloides</name>
    <dbReference type="NCBI Taxonomy" id="45428"/>
    <lineage>
        <taxon>Eukaryota</taxon>
        <taxon>Fungi</taxon>
        <taxon>Dikarya</taxon>
        <taxon>Ascomycota</taxon>
        <taxon>Pezizomycotina</taxon>
        <taxon>Leotiomycetes</taxon>
        <taxon>Helotiales</taxon>
        <taxon>Helotiales incertae sedis</taxon>
        <taxon>Amylocarpus</taxon>
    </lineage>
</organism>
<keyword evidence="3" id="KW-1185">Reference proteome</keyword>
<feature type="non-terminal residue" evidence="2">
    <location>
        <position position="1"/>
    </location>
</feature>
<dbReference type="InterPro" id="IPR001660">
    <property type="entry name" value="SAM"/>
</dbReference>
<name>A0A9P8C2M2_9HELO</name>
<dbReference type="Gene3D" id="1.10.150.50">
    <property type="entry name" value="Transcription Factor, Ets-1"/>
    <property type="match status" value="1"/>
</dbReference>
<dbReference type="InterPro" id="IPR013761">
    <property type="entry name" value="SAM/pointed_sf"/>
</dbReference>
<protein>
    <recommendedName>
        <fullName evidence="1">SAM domain-containing protein</fullName>
    </recommendedName>
</protein>
<dbReference type="OrthoDB" id="1919336at2759"/>
<evidence type="ECO:0000313" key="3">
    <source>
        <dbReference type="Proteomes" id="UP000824998"/>
    </source>
</evidence>